<name>A0AAE0JUI4_9PEZI</name>
<proteinExistence type="predicted"/>
<dbReference type="EMBL" id="JAULSN010000011">
    <property type="protein sequence ID" value="KAK3361737.1"/>
    <property type="molecule type" value="Genomic_DNA"/>
</dbReference>
<organism evidence="3 4">
    <name type="scientific">Lasiosphaeria ovina</name>
    <dbReference type="NCBI Taxonomy" id="92902"/>
    <lineage>
        <taxon>Eukaryota</taxon>
        <taxon>Fungi</taxon>
        <taxon>Dikarya</taxon>
        <taxon>Ascomycota</taxon>
        <taxon>Pezizomycotina</taxon>
        <taxon>Sordariomycetes</taxon>
        <taxon>Sordariomycetidae</taxon>
        <taxon>Sordariales</taxon>
        <taxon>Lasiosphaeriaceae</taxon>
        <taxon>Lasiosphaeria</taxon>
    </lineage>
</organism>
<sequence length="438" mass="49571">MAAGSSTAFPLQSVSAVQLRSLCQALWGWDLCSDCRAARPNSLQRCREGSCPWSQRSERLELFFDLYRDLTSSYVPDFFGDEDQALRSHEDLLDIIRLVGRNGATLSRDECRHVYFTTRSNNPYYLNLNVAHQDEQSPVPRNDQERAFDLASRVMTMVGVGCHDRDQDDHDAVFSGDGDEHGRRLLPPHFLWSPEKPLQVALADSFPTRVHPSLQENDAQSKTIKSRLTAVNLTKIARLKMQGTSDLQHHLRLDQATGTVHIFHYTSVLKEHLLATKPLELTTPPKRHSPEAVDQEKTAQHSSGMVCLPRSLALETLYTMQLLFPRDDKSQALLRNLVSKHGFDPDCLRFGTAPFESRLPSYPVWGSRLMDLFDEIENPKPRGALDAWLERRSKSRHVMLVTLAGVATAVVLGLLSLCVSIFQTWIAWRQWKAQEGTS</sequence>
<dbReference type="AlphaFoldDB" id="A0AAE0JUI4"/>
<reference evidence="3" key="2">
    <citation type="submission" date="2023-06" db="EMBL/GenBank/DDBJ databases">
        <authorList>
            <consortium name="Lawrence Berkeley National Laboratory"/>
            <person name="Haridas S."/>
            <person name="Hensen N."/>
            <person name="Bonometti L."/>
            <person name="Westerberg I."/>
            <person name="Brannstrom I.O."/>
            <person name="Guillou S."/>
            <person name="Cros-Aarteil S."/>
            <person name="Calhoun S."/>
            <person name="Kuo A."/>
            <person name="Mondo S."/>
            <person name="Pangilinan J."/>
            <person name="Riley R."/>
            <person name="Labutti K."/>
            <person name="Andreopoulos B."/>
            <person name="Lipzen A."/>
            <person name="Chen C."/>
            <person name="Yanf M."/>
            <person name="Daum C."/>
            <person name="Ng V."/>
            <person name="Clum A."/>
            <person name="Steindorff A."/>
            <person name="Ohm R."/>
            <person name="Martin F."/>
            <person name="Silar P."/>
            <person name="Natvig D."/>
            <person name="Lalanne C."/>
            <person name="Gautier V."/>
            <person name="Ament-Velasquez S.L."/>
            <person name="Kruys A."/>
            <person name="Hutchinson M.I."/>
            <person name="Powell A.J."/>
            <person name="Barry K."/>
            <person name="Miller A.N."/>
            <person name="Grigoriev I.V."/>
            <person name="Debuchy R."/>
            <person name="Gladieux P."/>
            <person name="Thoren M.H."/>
            <person name="Johannesson H."/>
        </authorList>
    </citation>
    <scope>NUCLEOTIDE SEQUENCE</scope>
    <source>
        <strain evidence="3">CBS 958.72</strain>
    </source>
</reference>
<evidence type="ECO:0000313" key="3">
    <source>
        <dbReference type="EMBL" id="KAK3361737.1"/>
    </source>
</evidence>
<keyword evidence="2" id="KW-1133">Transmembrane helix</keyword>
<feature type="transmembrane region" description="Helical" evidence="2">
    <location>
        <begin position="398"/>
        <end position="422"/>
    </location>
</feature>
<accession>A0AAE0JUI4</accession>
<evidence type="ECO:0000256" key="2">
    <source>
        <dbReference type="SAM" id="Phobius"/>
    </source>
</evidence>
<evidence type="ECO:0000313" key="4">
    <source>
        <dbReference type="Proteomes" id="UP001287356"/>
    </source>
</evidence>
<feature type="region of interest" description="Disordered" evidence="1">
    <location>
        <begin position="281"/>
        <end position="300"/>
    </location>
</feature>
<evidence type="ECO:0000256" key="1">
    <source>
        <dbReference type="SAM" id="MobiDB-lite"/>
    </source>
</evidence>
<feature type="compositionally biased region" description="Basic and acidic residues" evidence="1">
    <location>
        <begin position="288"/>
        <end position="299"/>
    </location>
</feature>
<dbReference type="Proteomes" id="UP001287356">
    <property type="component" value="Unassembled WGS sequence"/>
</dbReference>
<keyword evidence="4" id="KW-1185">Reference proteome</keyword>
<comment type="caution">
    <text evidence="3">The sequence shown here is derived from an EMBL/GenBank/DDBJ whole genome shotgun (WGS) entry which is preliminary data.</text>
</comment>
<keyword evidence="2" id="KW-0472">Membrane</keyword>
<protein>
    <submittedName>
        <fullName evidence="3">Uncharacterized protein</fullName>
    </submittedName>
</protein>
<gene>
    <name evidence="3" type="ORF">B0T24DRAFT_538988</name>
</gene>
<keyword evidence="2" id="KW-0812">Transmembrane</keyword>
<reference evidence="3" key="1">
    <citation type="journal article" date="2023" name="Mol. Phylogenet. Evol.">
        <title>Genome-scale phylogeny and comparative genomics of the fungal order Sordariales.</title>
        <authorList>
            <person name="Hensen N."/>
            <person name="Bonometti L."/>
            <person name="Westerberg I."/>
            <person name="Brannstrom I.O."/>
            <person name="Guillou S."/>
            <person name="Cros-Aarteil S."/>
            <person name="Calhoun S."/>
            <person name="Haridas S."/>
            <person name="Kuo A."/>
            <person name="Mondo S."/>
            <person name="Pangilinan J."/>
            <person name="Riley R."/>
            <person name="LaButti K."/>
            <person name="Andreopoulos B."/>
            <person name="Lipzen A."/>
            <person name="Chen C."/>
            <person name="Yan M."/>
            <person name="Daum C."/>
            <person name="Ng V."/>
            <person name="Clum A."/>
            <person name="Steindorff A."/>
            <person name="Ohm R.A."/>
            <person name="Martin F."/>
            <person name="Silar P."/>
            <person name="Natvig D.O."/>
            <person name="Lalanne C."/>
            <person name="Gautier V."/>
            <person name="Ament-Velasquez S.L."/>
            <person name="Kruys A."/>
            <person name="Hutchinson M.I."/>
            <person name="Powell A.J."/>
            <person name="Barry K."/>
            <person name="Miller A.N."/>
            <person name="Grigoriev I.V."/>
            <person name="Debuchy R."/>
            <person name="Gladieux P."/>
            <person name="Hiltunen Thoren M."/>
            <person name="Johannesson H."/>
        </authorList>
    </citation>
    <scope>NUCLEOTIDE SEQUENCE</scope>
    <source>
        <strain evidence="3">CBS 958.72</strain>
    </source>
</reference>